<feature type="binding site" evidence="5 8">
    <location>
        <begin position="177"/>
        <end position="179"/>
    </location>
    <ligand>
        <name>substrate</name>
    </ligand>
</feature>
<dbReference type="CDD" id="cd16444">
    <property type="entry name" value="LipB"/>
    <property type="match status" value="1"/>
</dbReference>
<gene>
    <name evidence="5 11" type="primary">lipB</name>
    <name evidence="11" type="ORF">HN018_06495</name>
</gene>
<comment type="pathway">
    <text evidence="1 5 6">Protein modification; protein lipoylation via endogenous pathway; protein N(6)-(lipoyl)lysine from octanoyl-[acyl-carrier-protein]: step 1/2.</text>
</comment>
<feature type="binding site" evidence="5 8">
    <location>
        <begin position="86"/>
        <end position="93"/>
    </location>
    <ligand>
        <name>substrate</name>
    </ligand>
</feature>
<dbReference type="PANTHER" id="PTHR10993:SF7">
    <property type="entry name" value="LIPOYLTRANSFERASE 2, MITOCHONDRIAL-RELATED"/>
    <property type="match status" value="1"/>
</dbReference>
<feature type="binding site" evidence="5 8">
    <location>
        <begin position="164"/>
        <end position="166"/>
    </location>
    <ligand>
        <name>substrate</name>
    </ligand>
</feature>
<dbReference type="EC" id="2.3.1.181" evidence="5 6"/>
<dbReference type="NCBIfam" id="TIGR00214">
    <property type="entry name" value="lipB"/>
    <property type="match status" value="1"/>
</dbReference>
<comment type="miscellaneous">
    <text evidence="5">In the reaction, the free carboxyl group of octanoic acid is attached via an amide linkage to the epsilon-amino group of a specific lysine residue of lipoyl domains of lipoate-dependent enzymes.</text>
</comment>
<keyword evidence="2 5" id="KW-0808">Transferase</keyword>
<dbReference type="RefSeq" id="WP_171834721.1">
    <property type="nucleotide sequence ID" value="NZ_CP053708.1"/>
</dbReference>
<dbReference type="SUPFAM" id="SSF55681">
    <property type="entry name" value="Class II aaRS and biotin synthetases"/>
    <property type="match status" value="1"/>
</dbReference>
<evidence type="ECO:0000256" key="9">
    <source>
        <dbReference type="PIRSR" id="PIRSR016262-3"/>
    </source>
</evidence>
<evidence type="ECO:0000256" key="4">
    <source>
        <dbReference type="ARBA" id="ARBA00024732"/>
    </source>
</evidence>
<evidence type="ECO:0000313" key="12">
    <source>
        <dbReference type="Proteomes" id="UP000500767"/>
    </source>
</evidence>
<dbReference type="InterPro" id="IPR000544">
    <property type="entry name" value="Octanoyltransferase"/>
</dbReference>
<dbReference type="HAMAP" id="MF_00013">
    <property type="entry name" value="LipB"/>
    <property type="match status" value="1"/>
</dbReference>
<dbReference type="NCBIfam" id="NF010921">
    <property type="entry name" value="PRK14341.1"/>
    <property type="match status" value="1"/>
</dbReference>
<evidence type="ECO:0000259" key="10">
    <source>
        <dbReference type="PROSITE" id="PS51733"/>
    </source>
</evidence>
<dbReference type="PIRSF" id="PIRSF016262">
    <property type="entry name" value="LPLase"/>
    <property type="match status" value="1"/>
</dbReference>
<comment type="similarity">
    <text evidence="5 6">Belongs to the LipB family.</text>
</comment>
<dbReference type="PROSITE" id="PS51733">
    <property type="entry name" value="BPL_LPL_CATALYTIC"/>
    <property type="match status" value="1"/>
</dbReference>
<evidence type="ECO:0000256" key="8">
    <source>
        <dbReference type="PIRSR" id="PIRSR016262-2"/>
    </source>
</evidence>
<name>A0A6M8HMX6_9PROT</name>
<dbReference type="InterPro" id="IPR045864">
    <property type="entry name" value="aa-tRNA-synth_II/BPL/LPL"/>
</dbReference>
<comment type="function">
    <text evidence="4 5 6">Catalyzes the transfer of endogenously produced octanoic acid from octanoyl-acyl-carrier-protein onto the lipoyl domains of lipoate-dependent enzymes. Lipoyl-ACP can also act as a substrate although octanoyl-ACP is likely to be the physiological substrate.</text>
</comment>
<keyword evidence="12" id="KW-1185">Reference proteome</keyword>
<dbReference type="PROSITE" id="PS01313">
    <property type="entry name" value="LIPB"/>
    <property type="match status" value="1"/>
</dbReference>
<feature type="site" description="Lowers pKa of active site Cys" evidence="5 9">
    <location>
        <position position="161"/>
    </location>
</feature>
<keyword evidence="5" id="KW-0963">Cytoplasm</keyword>
<evidence type="ECO:0000313" key="11">
    <source>
        <dbReference type="EMBL" id="QKE89734.1"/>
    </source>
</evidence>
<accession>A0A6M8HMX6</accession>
<dbReference type="NCBIfam" id="NF010925">
    <property type="entry name" value="PRK14345.1"/>
    <property type="match status" value="1"/>
</dbReference>
<dbReference type="GO" id="GO:0033819">
    <property type="term" value="F:lipoyl(octanoyl) transferase activity"/>
    <property type="evidence" value="ECO:0007669"/>
    <property type="project" value="UniProtKB-EC"/>
</dbReference>
<feature type="active site" description="Acyl-thioester intermediate" evidence="5 7">
    <location>
        <position position="195"/>
    </location>
</feature>
<dbReference type="InterPro" id="IPR020605">
    <property type="entry name" value="Octanoyltransferase_CS"/>
</dbReference>
<evidence type="ECO:0000256" key="5">
    <source>
        <dbReference type="HAMAP-Rule" id="MF_00013"/>
    </source>
</evidence>
<evidence type="ECO:0000256" key="2">
    <source>
        <dbReference type="ARBA" id="ARBA00022679"/>
    </source>
</evidence>
<dbReference type="UniPathway" id="UPA00538">
    <property type="reaction ID" value="UER00592"/>
</dbReference>
<sequence>MDDLTAITVPTRRRIVPEPAWQRSGGLVGYPDGMDRMRKIIDDLRDHPDGERVWLLEHPPTFTAGTSARPEDLFNPLGFATFEAGRGGQWTYHGPGQRVAYVMLDLHVPHGPLPPMDVRAYVTALERWLIASLARLGVEAGRRTGRIGVWVTDPSTGRDAKIAALGVRLTRWTTWHGVSINVDPNLSHFDGIVPCGIREHGVTSLRALGNGATMQDVDLALAACWPECFGGGVPTIRAA</sequence>
<proteinExistence type="inferred from homology"/>
<feature type="domain" description="BPL/LPL catalytic" evidence="10">
    <location>
        <begin position="47"/>
        <end position="233"/>
    </location>
</feature>
<dbReference type="PANTHER" id="PTHR10993">
    <property type="entry name" value="OCTANOYLTRANSFERASE"/>
    <property type="match status" value="1"/>
</dbReference>
<dbReference type="InterPro" id="IPR004143">
    <property type="entry name" value="BPL_LPL_catalytic"/>
</dbReference>
<evidence type="ECO:0000256" key="1">
    <source>
        <dbReference type="ARBA" id="ARBA00004821"/>
    </source>
</evidence>
<dbReference type="GO" id="GO:0009249">
    <property type="term" value="P:protein lipoylation"/>
    <property type="evidence" value="ECO:0007669"/>
    <property type="project" value="InterPro"/>
</dbReference>
<dbReference type="EMBL" id="CP053708">
    <property type="protein sequence ID" value="QKE89734.1"/>
    <property type="molecule type" value="Genomic_DNA"/>
</dbReference>
<dbReference type="AlphaFoldDB" id="A0A6M8HMX6"/>
<evidence type="ECO:0000256" key="7">
    <source>
        <dbReference type="PIRSR" id="PIRSR016262-1"/>
    </source>
</evidence>
<protein>
    <recommendedName>
        <fullName evidence="5 6">Octanoyltransferase</fullName>
        <ecNumber evidence="5 6">2.3.1.181</ecNumber>
    </recommendedName>
    <alternativeName>
        <fullName evidence="5">Lipoate-protein ligase B</fullName>
    </alternativeName>
    <alternativeName>
        <fullName evidence="5">Lipoyl/octanoyl transferase</fullName>
    </alternativeName>
    <alternativeName>
        <fullName evidence="5">Octanoyl-[acyl-carrier-protein]-protein N-octanoyltransferase</fullName>
    </alternativeName>
</protein>
<dbReference type="GO" id="GO:0005737">
    <property type="term" value="C:cytoplasm"/>
    <property type="evidence" value="ECO:0007669"/>
    <property type="project" value="UniProtKB-SubCell"/>
</dbReference>
<evidence type="ECO:0000256" key="3">
    <source>
        <dbReference type="ARBA" id="ARBA00023315"/>
    </source>
</evidence>
<keyword evidence="3 5" id="KW-0012">Acyltransferase</keyword>
<dbReference type="Gene3D" id="3.30.930.10">
    <property type="entry name" value="Bira Bifunctional Protein, Domain 2"/>
    <property type="match status" value="1"/>
</dbReference>
<dbReference type="Pfam" id="PF21948">
    <property type="entry name" value="LplA-B_cat"/>
    <property type="match status" value="1"/>
</dbReference>
<dbReference type="KEGG" id="lck:HN018_06495"/>
<comment type="catalytic activity">
    <reaction evidence="5 6">
        <text>octanoyl-[ACP] + L-lysyl-[protein] = N(6)-octanoyl-L-lysyl-[protein] + holo-[ACP] + H(+)</text>
        <dbReference type="Rhea" id="RHEA:17665"/>
        <dbReference type="Rhea" id="RHEA-COMP:9636"/>
        <dbReference type="Rhea" id="RHEA-COMP:9685"/>
        <dbReference type="Rhea" id="RHEA-COMP:9752"/>
        <dbReference type="Rhea" id="RHEA-COMP:9928"/>
        <dbReference type="ChEBI" id="CHEBI:15378"/>
        <dbReference type="ChEBI" id="CHEBI:29969"/>
        <dbReference type="ChEBI" id="CHEBI:64479"/>
        <dbReference type="ChEBI" id="CHEBI:78463"/>
        <dbReference type="ChEBI" id="CHEBI:78809"/>
        <dbReference type="EC" id="2.3.1.181"/>
    </reaction>
</comment>
<comment type="subcellular location">
    <subcellularLocation>
        <location evidence="5">Cytoplasm</location>
    </subcellularLocation>
</comment>
<evidence type="ECO:0000256" key="6">
    <source>
        <dbReference type="PIRNR" id="PIRNR016262"/>
    </source>
</evidence>
<dbReference type="Proteomes" id="UP000500767">
    <property type="component" value="Chromosome"/>
</dbReference>
<reference evidence="11 12" key="1">
    <citation type="journal article" date="2014" name="World J. Microbiol. Biotechnol.">
        <title>Biodiversity and physiological characteristics of Antarctic and Arctic lichens-associated bacteria.</title>
        <authorList>
            <person name="Lee Y.M."/>
            <person name="Kim E.H."/>
            <person name="Lee H.K."/>
            <person name="Hong S.G."/>
        </authorList>
    </citation>
    <scope>NUCLEOTIDE SEQUENCE [LARGE SCALE GENOMIC DNA]</scope>
    <source>
        <strain evidence="11 12">PAMC 26569</strain>
    </source>
</reference>
<organism evidence="11 12">
    <name type="scientific">Lichenicola cladoniae</name>
    <dbReference type="NCBI Taxonomy" id="1484109"/>
    <lineage>
        <taxon>Bacteria</taxon>
        <taxon>Pseudomonadati</taxon>
        <taxon>Pseudomonadota</taxon>
        <taxon>Alphaproteobacteria</taxon>
        <taxon>Acetobacterales</taxon>
        <taxon>Acetobacteraceae</taxon>
        <taxon>Lichenicola</taxon>
    </lineage>
</organism>